<dbReference type="InterPro" id="IPR010998">
    <property type="entry name" value="Integrase_recombinase_N"/>
</dbReference>
<dbReference type="EMBL" id="CP022957">
    <property type="protein sequence ID" value="ASV31599.1"/>
    <property type="molecule type" value="Genomic_DNA"/>
</dbReference>
<dbReference type="InterPro" id="IPR011010">
    <property type="entry name" value="DNA_brk_join_enz"/>
</dbReference>
<dbReference type="InterPro" id="IPR013762">
    <property type="entry name" value="Integrase-like_cat_sf"/>
</dbReference>
<dbReference type="GO" id="GO:0003677">
    <property type="term" value="F:DNA binding"/>
    <property type="evidence" value="ECO:0007669"/>
    <property type="project" value="UniProtKB-KW"/>
</dbReference>
<dbReference type="Gene3D" id="1.10.150.130">
    <property type="match status" value="1"/>
</dbReference>
<gene>
    <name evidence="4" type="ORF">CJ263_16025</name>
</gene>
<evidence type="ECO:0000313" key="5">
    <source>
        <dbReference type="Proteomes" id="UP000215244"/>
    </source>
</evidence>
<dbReference type="InterPro" id="IPR025269">
    <property type="entry name" value="SAM-like_dom"/>
</dbReference>
<dbReference type="CDD" id="cd01185">
    <property type="entry name" value="INTN1_C_like"/>
    <property type="match status" value="1"/>
</dbReference>
<dbReference type="Pfam" id="PF00589">
    <property type="entry name" value="Phage_integrase"/>
    <property type="match status" value="1"/>
</dbReference>
<dbReference type="SUPFAM" id="SSF56349">
    <property type="entry name" value="DNA breaking-rejoining enzymes"/>
    <property type="match status" value="1"/>
</dbReference>
<keyword evidence="3" id="KW-0233">DNA recombination</keyword>
<dbReference type="InterPro" id="IPR050090">
    <property type="entry name" value="Tyrosine_recombinase_XerCD"/>
</dbReference>
<dbReference type="KEGG" id="marb:CJ263_16025"/>
<dbReference type="Proteomes" id="UP000215244">
    <property type="component" value="Chromosome"/>
</dbReference>
<dbReference type="InterPro" id="IPR002104">
    <property type="entry name" value="Integrase_catalytic"/>
</dbReference>
<dbReference type="RefSeq" id="WP_094998201.1">
    <property type="nucleotide sequence ID" value="NZ_BMJL01000013.1"/>
</dbReference>
<dbReference type="Pfam" id="PF17293">
    <property type="entry name" value="Arm-DNA-bind_5"/>
    <property type="match status" value="1"/>
</dbReference>
<dbReference type="GO" id="GO:0006310">
    <property type="term" value="P:DNA recombination"/>
    <property type="evidence" value="ECO:0007669"/>
    <property type="project" value="UniProtKB-KW"/>
</dbReference>
<reference evidence="4 5" key="1">
    <citation type="submission" date="2017-08" db="EMBL/GenBank/DDBJ databases">
        <title>The complete genome sequence of Maribacter sp. B1, isolated from deep-sea sediment.</title>
        <authorList>
            <person name="Wu Y.-H."/>
            <person name="Cheng H."/>
            <person name="Xu X.-W."/>
        </authorList>
    </citation>
    <scope>NUCLEOTIDE SEQUENCE [LARGE SCALE GENOMIC DNA]</scope>
    <source>
        <strain evidence="4 5">B1</strain>
    </source>
</reference>
<name>A0A223V9R9_9FLAO</name>
<dbReference type="OrthoDB" id="1098628at2"/>
<dbReference type="GO" id="GO:0015074">
    <property type="term" value="P:DNA integration"/>
    <property type="evidence" value="ECO:0007669"/>
    <property type="project" value="InterPro"/>
</dbReference>
<dbReference type="PANTHER" id="PTHR30349:SF64">
    <property type="entry name" value="PROPHAGE INTEGRASE INTD-RELATED"/>
    <property type="match status" value="1"/>
</dbReference>
<proteinExistence type="inferred from homology"/>
<organism evidence="4 5">
    <name type="scientific">Maribacter cobaltidurans</name>
    <dbReference type="NCBI Taxonomy" id="1178778"/>
    <lineage>
        <taxon>Bacteria</taxon>
        <taxon>Pseudomonadati</taxon>
        <taxon>Bacteroidota</taxon>
        <taxon>Flavobacteriia</taxon>
        <taxon>Flavobacteriales</taxon>
        <taxon>Flavobacteriaceae</taxon>
        <taxon>Maribacter</taxon>
    </lineage>
</organism>
<protein>
    <submittedName>
        <fullName evidence="4">Integrase</fullName>
    </submittedName>
</protein>
<dbReference type="Gene3D" id="1.10.443.10">
    <property type="entry name" value="Intergrase catalytic core"/>
    <property type="match status" value="1"/>
</dbReference>
<evidence type="ECO:0000256" key="3">
    <source>
        <dbReference type="ARBA" id="ARBA00023172"/>
    </source>
</evidence>
<keyword evidence="5" id="KW-1185">Reference proteome</keyword>
<sequence>MKSKHTFTVIFFTRKSRSVPNQLSIYVRITVDGQRSEISLKRSIPSKEWDSSRNRGRGGSQRIRVLNAYLESAYSGLLDCHKELLEGNRVVSSDAIKSRYLGEDDNSKTLRELIKYHNENMSVVLKEGTMKNYYTTEKYLNRFLAKKRKVNDIRLKQLNYVFVTDFEHFLRNYRDSKKNLSLGNNGVMKHLERFKKMLNLAVKLEWMDKNPFNQFQLKYNKYDRQFLDEEELEQLESTELGNERLDRIRDCFIFSCYTGLSYVDVKELNGDNIVKGIDGNLWISTRREKTDKPVKVPLLPKAREILEKYMQCPEMENKENLLPISSNQKTNAYLKEIADSCEIYKNLTFHVARHTFATTVMLSNGVPIETVSKLLGHTKLSTTQIYARVVESKISEDIGNLLIRFKEKATKKSAAT</sequence>
<dbReference type="InterPro" id="IPR035386">
    <property type="entry name" value="Arm-DNA-bind_5"/>
</dbReference>
<dbReference type="Pfam" id="PF13102">
    <property type="entry name" value="Phage_int_SAM_5"/>
    <property type="match status" value="1"/>
</dbReference>
<evidence type="ECO:0000256" key="1">
    <source>
        <dbReference type="ARBA" id="ARBA00008857"/>
    </source>
</evidence>
<evidence type="ECO:0000256" key="2">
    <source>
        <dbReference type="ARBA" id="ARBA00023125"/>
    </source>
</evidence>
<evidence type="ECO:0000313" key="4">
    <source>
        <dbReference type="EMBL" id="ASV31599.1"/>
    </source>
</evidence>
<dbReference type="PROSITE" id="PS51898">
    <property type="entry name" value="TYR_RECOMBINASE"/>
    <property type="match status" value="1"/>
</dbReference>
<accession>A0A223V9R9</accession>
<dbReference type="PANTHER" id="PTHR30349">
    <property type="entry name" value="PHAGE INTEGRASE-RELATED"/>
    <property type="match status" value="1"/>
</dbReference>
<keyword evidence="2" id="KW-0238">DNA-binding</keyword>
<comment type="similarity">
    <text evidence="1">Belongs to the 'phage' integrase family.</text>
</comment>
<dbReference type="AlphaFoldDB" id="A0A223V9R9"/>